<dbReference type="NCBIfam" id="TIGR00551">
    <property type="entry name" value="nadB"/>
    <property type="match status" value="1"/>
</dbReference>
<proteinExistence type="inferred from homology"/>
<dbReference type="HOGENOM" id="CLU_014312_3_0_7"/>
<keyword evidence="14" id="KW-1185">Reference proteome</keyword>
<dbReference type="InParanoid" id="F2LUI9"/>
<evidence type="ECO:0000256" key="7">
    <source>
        <dbReference type="ARBA" id="ARBA00022827"/>
    </source>
</evidence>
<accession>F2LUI9</accession>
<feature type="domain" description="FAD-dependent oxidoreductase 2 FAD-binding" evidence="12">
    <location>
        <begin position="5"/>
        <end position="376"/>
    </location>
</feature>
<evidence type="ECO:0000256" key="8">
    <source>
        <dbReference type="ARBA" id="ARBA00023002"/>
    </source>
</evidence>
<dbReference type="GO" id="GO:0008734">
    <property type="term" value="F:L-aspartate oxidase activity"/>
    <property type="evidence" value="ECO:0007669"/>
    <property type="project" value="UniProtKB-UniRule"/>
</dbReference>
<dbReference type="Pfam" id="PF00890">
    <property type="entry name" value="FAD_binding_2"/>
    <property type="match status" value="1"/>
</dbReference>
<evidence type="ECO:0000256" key="2">
    <source>
        <dbReference type="ARBA" id="ARBA00004950"/>
    </source>
</evidence>
<dbReference type="FunFam" id="3.90.700.10:FF:000002">
    <property type="entry name" value="L-aspartate oxidase"/>
    <property type="match status" value="1"/>
</dbReference>
<gene>
    <name evidence="13" type="ordered locus">Hipma_1629</name>
</gene>
<dbReference type="KEGG" id="hmr:Hipma_1629"/>
<evidence type="ECO:0000256" key="10">
    <source>
        <dbReference type="NCBIfam" id="TIGR00551"/>
    </source>
</evidence>
<keyword evidence="7 11" id="KW-0274">FAD</keyword>
<dbReference type="InterPro" id="IPR005288">
    <property type="entry name" value="NadB"/>
</dbReference>
<dbReference type="FunCoup" id="F2LUI9">
    <property type="interactions" value="372"/>
</dbReference>
<dbReference type="Proteomes" id="UP000008139">
    <property type="component" value="Chromosome"/>
</dbReference>
<evidence type="ECO:0000256" key="6">
    <source>
        <dbReference type="ARBA" id="ARBA00022642"/>
    </source>
</evidence>
<dbReference type="UniPathway" id="UPA00253">
    <property type="reaction ID" value="UER00326"/>
</dbReference>
<dbReference type="AlphaFoldDB" id="F2LUI9"/>
<dbReference type="STRING" id="760142.Hipma_1629"/>
<dbReference type="EMBL" id="CP002606">
    <property type="protein sequence ID" value="AEA34579.1"/>
    <property type="molecule type" value="Genomic_DNA"/>
</dbReference>
<comment type="catalytic activity">
    <reaction evidence="9">
        <text>L-aspartate + O2 = iminosuccinate + H2O2</text>
        <dbReference type="Rhea" id="RHEA:25876"/>
        <dbReference type="ChEBI" id="CHEBI:15379"/>
        <dbReference type="ChEBI" id="CHEBI:16240"/>
        <dbReference type="ChEBI" id="CHEBI:29991"/>
        <dbReference type="ChEBI" id="CHEBI:77875"/>
        <dbReference type="EC" id="1.4.3.16"/>
    </reaction>
    <physiologicalReaction direction="left-to-right" evidence="9">
        <dbReference type="Rhea" id="RHEA:25877"/>
    </physiologicalReaction>
</comment>
<dbReference type="RefSeq" id="WP_013682605.1">
    <property type="nucleotide sequence ID" value="NC_015318.1"/>
</dbReference>
<reference evidence="13 14" key="1">
    <citation type="journal article" date="2011" name="Stand. Genomic Sci.">
        <title>Complete genome sequence of the thermophilic sulfur-reducer Hippea maritima type strain (MH(2)).</title>
        <authorList>
            <person name="Huntemann M."/>
            <person name="Lu M."/>
            <person name="Nolan M."/>
            <person name="Lapidus A."/>
            <person name="Lucas S."/>
            <person name="Hammon N."/>
            <person name="Deshpande S."/>
            <person name="Cheng J.F."/>
            <person name="Tapia R."/>
            <person name="Han C."/>
            <person name="Goodwin L."/>
            <person name="Pitluck S."/>
            <person name="Liolios K."/>
            <person name="Pagani I."/>
            <person name="Ivanova N."/>
            <person name="Ovchinikova G."/>
            <person name="Pati A."/>
            <person name="Chen A."/>
            <person name="Palaniappan K."/>
            <person name="Land M."/>
            <person name="Hauser L."/>
            <person name="Jeffries C.D."/>
            <person name="Detter J.C."/>
            <person name="Brambilla E.M."/>
            <person name="Rohde M."/>
            <person name="Spring S."/>
            <person name="Goker M."/>
            <person name="Woyke T."/>
            <person name="Bristow J."/>
            <person name="Eisen J.A."/>
            <person name="Markowitz V."/>
            <person name="Hugenholtz P."/>
            <person name="Kyrpides N.C."/>
            <person name="Klenk H.P."/>
            <person name="Mavromatis K."/>
        </authorList>
    </citation>
    <scope>NUCLEOTIDE SEQUENCE [LARGE SCALE GENOMIC DNA]</scope>
    <source>
        <strain evidence="14">ATCC 700847 / DSM 10411 / MH2</strain>
    </source>
</reference>
<name>F2LUI9_HIPMA</name>
<evidence type="ECO:0000256" key="4">
    <source>
        <dbReference type="ARBA" id="ARBA00012173"/>
    </source>
</evidence>
<evidence type="ECO:0000313" key="14">
    <source>
        <dbReference type="Proteomes" id="UP000008139"/>
    </source>
</evidence>
<dbReference type="PRINTS" id="PR00368">
    <property type="entry name" value="FADPNR"/>
</dbReference>
<dbReference type="InterPro" id="IPR037099">
    <property type="entry name" value="Fum_R/Succ_DH_flav-like_C_sf"/>
</dbReference>
<keyword evidence="6 11" id="KW-0662">Pyridine nucleotide biosynthesis</keyword>
<dbReference type="SUPFAM" id="SSF46977">
    <property type="entry name" value="Succinate dehydrogenase/fumarate reductase flavoprotein C-terminal domain"/>
    <property type="match status" value="1"/>
</dbReference>
<dbReference type="SUPFAM" id="SSF51905">
    <property type="entry name" value="FAD/NAD(P)-binding domain"/>
    <property type="match status" value="1"/>
</dbReference>
<dbReference type="eggNOG" id="COG0029">
    <property type="taxonomic scope" value="Bacteria"/>
</dbReference>
<comment type="pathway">
    <text evidence="2 11">Cofactor biosynthesis; NAD(+) biosynthesis; iminoaspartate from L-aspartate (oxidase route): step 1/1.</text>
</comment>
<keyword evidence="8 11" id="KW-0560">Oxidoreductase</keyword>
<dbReference type="SUPFAM" id="SSF56425">
    <property type="entry name" value="Succinate dehydrogenase/fumarate reductase flavoprotein, catalytic domain"/>
    <property type="match status" value="1"/>
</dbReference>
<dbReference type="OrthoDB" id="9806724at2"/>
<dbReference type="GO" id="GO:0034628">
    <property type="term" value="P:'de novo' NAD+ biosynthetic process from L-aspartate"/>
    <property type="evidence" value="ECO:0007669"/>
    <property type="project" value="TreeGrafter"/>
</dbReference>
<dbReference type="PANTHER" id="PTHR42716">
    <property type="entry name" value="L-ASPARTATE OXIDASE"/>
    <property type="match status" value="1"/>
</dbReference>
<dbReference type="InterPro" id="IPR003953">
    <property type="entry name" value="FAD-dep_OxRdtase_2_FAD-bd"/>
</dbReference>
<dbReference type="EC" id="1.4.3.16" evidence="4 10"/>
<sequence>MNKTIAIVGSGVAGLRAAIELLNNGYEVLVFSKDKLSYCNTDKAQGGIAVVLNPLDSLDKHIEDTLKAGAGLCRKEAVEILVKEGPERVRELINWGANFDRNDKGELDFTKEAAHSTNRILHALGDATGHEIEQTLIKKLKTFSRVEIFEYRMLLRILTENNQIYGVEFLNLKTEEYEVYKIDAAILATGGYAAIYKNTTNPQITTGDGIATTFLAGATLEDMEFVQFHPTALKRYNAPQFLLSESMRGEGAVLINDRGEEFMRKYHRLGDLAPRDVVARSIIFEMKERGIDKVYLDATKMGADFVRKRFPTIYNECLKYGLDISKEAIPVSPAAHYTMGGIKTDVKARTSIKGLFAAGEVACNGVHGANRLASNSMLEGLVFGKRAAESATEFLKSYQPINIEVRKPNTINCNKLALKRRIEDLKETIWNKLGVVRRMKEMEEILNCSWALFLKHNLPYNCPEGITLRNMALIASAIAYAGILRKSSVGAHYCVDTPHSYDNKRHISFNIKDLEKNL</sequence>
<dbReference type="InterPro" id="IPR036188">
    <property type="entry name" value="FAD/NAD-bd_sf"/>
</dbReference>
<evidence type="ECO:0000256" key="11">
    <source>
        <dbReference type="RuleBase" id="RU362049"/>
    </source>
</evidence>
<keyword evidence="5 11" id="KW-0285">Flavoprotein</keyword>
<organism evidence="13 14">
    <name type="scientific">Hippea maritima (strain ATCC 700847 / DSM 10411 / MH2)</name>
    <dbReference type="NCBI Taxonomy" id="760142"/>
    <lineage>
        <taxon>Bacteria</taxon>
        <taxon>Pseudomonadati</taxon>
        <taxon>Campylobacterota</taxon>
        <taxon>Desulfurellia</taxon>
        <taxon>Desulfurellales</taxon>
        <taxon>Hippeaceae</taxon>
        <taxon>Hippea</taxon>
    </lineage>
</organism>
<dbReference type="InterPro" id="IPR027477">
    <property type="entry name" value="Succ_DH/fumarate_Rdtase_cat_sf"/>
</dbReference>
<evidence type="ECO:0000256" key="5">
    <source>
        <dbReference type="ARBA" id="ARBA00022630"/>
    </source>
</evidence>
<dbReference type="GO" id="GO:0005737">
    <property type="term" value="C:cytoplasm"/>
    <property type="evidence" value="ECO:0007669"/>
    <property type="project" value="UniProtKB-SubCell"/>
</dbReference>
<dbReference type="Gene3D" id="1.20.58.100">
    <property type="entry name" value="Fumarate reductase/succinate dehydrogenase flavoprotein-like, C-terminal domain"/>
    <property type="match status" value="1"/>
</dbReference>
<comment type="subcellular location">
    <subcellularLocation>
        <location evidence="11">Cytoplasm</location>
    </subcellularLocation>
</comment>
<evidence type="ECO:0000256" key="1">
    <source>
        <dbReference type="ARBA" id="ARBA00001974"/>
    </source>
</evidence>
<reference evidence="14" key="2">
    <citation type="submission" date="2011-03" db="EMBL/GenBank/DDBJ databases">
        <title>The complete genome of Hippea maritima DSM 10411.</title>
        <authorList>
            <consortium name="US DOE Joint Genome Institute (JGI-PGF)"/>
            <person name="Lucas S."/>
            <person name="Copeland A."/>
            <person name="Lapidus A."/>
            <person name="Bruce D."/>
            <person name="Goodwin L."/>
            <person name="Pitluck S."/>
            <person name="Peters L."/>
            <person name="Kyrpides N."/>
            <person name="Mavromatis K."/>
            <person name="Pagani I."/>
            <person name="Ivanova N."/>
            <person name="Mikhailova N."/>
            <person name="Lu M."/>
            <person name="Detter J.C."/>
            <person name="Tapia R."/>
            <person name="Han C."/>
            <person name="Land M."/>
            <person name="Hauser L."/>
            <person name="Markowitz V."/>
            <person name="Cheng J.-F."/>
            <person name="Hugenholtz P."/>
            <person name="Woyke T."/>
            <person name="Wu D."/>
            <person name="Spring S."/>
            <person name="Schroeder M."/>
            <person name="Brambilla E."/>
            <person name="Klenk H.-P."/>
            <person name="Eisen J.A."/>
        </authorList>
    </citation>
    <scope>NUCLEOTIDE SEQUENCE [LARGE SCALE GENOMIC DNA]</scope>
    <source>
        <strain evidence="14">ATCC 700847 / DSM 10411 / MH2</strain>
    </source>
</reference>
<protein>
    <recommendedName>
        <fullName evidence="4 10">L-aspartate oxidase</fullName>
        <ecNumber evidence="4 10">1.4.3.16</ecNumber>
    </recommendedName>
</protein>
<comment type="function">
    <text evidence="11">Catalyzes the oxidation of L-aspartate to iminoaspartate.</text>
</comment>
<comment type="cofactor">
    <cofactor evidence="1 11">
        <name>FAD</name>
        <dbReference type="ChEBI" id="CHEBI:57692"/>
    </cofactor>
</comment>
<evidence type="ECO:0000256" key="3">
    <source>
        <dbReference type="ARBA" id="ARBA00008562"/>
    </source>
</evidence>
<dbReference type="Gene3D" id="3.90.700.10">
    <property type="entry name" value="Succinate dehydrogenase/fumarate reductase flavoprotein, catalytic domain"/>
    <property type="match status" value="1"/>
</dbReference>
<evidence type="ECO:0000259" key="12">
    <source>
        <dbReference type="Pfam" id="PF00890"/>
    </source>
</evidence>
<evidence type="ECO:0000256" key="9">
    <source>
        <dbReference type="ARBA" id="ARBA00048305"/>
    </source>
</evidence>
<evidence type="ECO:0000313" key="13">
    <source>
        <dbReference type="EMBL" id="AEA34579.1"/>
    </source>
</evidence>
<dbReference type="PANTHER" id="PTHR42716:SF2">
    <property type="entry name" value="L-ASPARTATE OXIDASE, CHLOROPLASTIC"/>
    <property type="match status" value="1"/>
</dbReference>
<dbReference type="Gene3D" id="3.50.50.60">
    <property type="entry name" value="FAD/NAD(P)-binding domain"/>
    <property type="match status" value="1"/>
</dbReference>
<comment type="similarity">
    <text evidence="3 11">Belongs to the FAD-dependent oxidoreductase 2 family. NadB subfamily.</text>
</comment>